<dbReference type="Proteomes" id="UP001283361">
    <property type="component" value="Unassembled WGS sequence"/>
</dbReference>
<proteinExistence type="predicted"/>
<dbReference type="EMBL" id="JAWDGP010004873">
    <property type="protein sequence ID" value="KAK3761576.1"/>
    <property type="molecule type" value="Genomic_DNA"/>
</dbReference>
<dbReference type="AlphaFoldDB" id="A0AAE0Z3R0"/>
<feature type="transmembrane region" description="Helical" evidence="1">
    <location>
        <begin position="84"/>
        <end position="106"/>
    </location>
</feature>
<gene>
    <name evidence="2" type="ORF">RRG08_010300</name>
</gene>
<name>A0AAE0Z3R0_9GAST</name>
<feature type="transmembrane region" description="Helical" evidence="1">
    <location>
        <begin position="5"/>
        <end position="21"/>
    </location>
</feature>
<feature type="transmembrane region" description="Helical" evidence="1">
    <location>
        <begin position="59"/>
        <end position="78"/>
    </location>
</feature>
<evidence type="ECO:0000313" key="2">
    <source>
        <dbReference type="EMBL" id="KAK3761576.1"/>
    </source>
</evidence>
<evidence type="ECO:0000256" key="1">
    <source>
        <dbReference type="SAM" id="Phobius"/>
    </source>
</evidence>
<comment type="caution">
    <text evidence="2">The sequence shown here is derived from an EMBL/GenBank/DDBJ whole genome shotgun (WGS) entry which is preliminary data.</text>
</comment>
<organism evidence="2 3">
    <name type="scientific">Elysia crispata</name>
    <name type="common">lettuce slug</name>
    <dbReference type="NCBI Taxonomy" id="231223"/>
    <lineage>
        <taxon>Eukaryota</taxon>
        <taxon>Metazoa</taxon>
        <taxon>Spiralia</taxon>
        <taxon>Lophotrochozoa</taxon>
        <taxon>Mollusca</taxon>
        <taxon>Gastropoda</taxon>
        <taxon>Heterobranchia</taxon>
        <taxon>Euthyneura</taxon>
        <taxon>Panpulmonata</taxon>
        <taxon>Sacoglossa</taxon>
        <taxon>Placobranchoidea</taxon>
        <taxon>Plakobranchidae</taxon>
        <taxon>Elysia</taxon>
    </lineage>
</organism>
<keyword evidence="3" id="KW-1185">Reference proteome</keyword>
<keyword evidence="1" id="KW-1133">Transmembrane helix</keyword>
<keyword evidence="1" id="KW-0472">Membrane</keyword>
<evidence type="ECO:0000313" key="3">
    <source>
        <dbReference type="Proteomes" id="UP001283361"/>
    </source>
</evidence>
<sequence length="114" mass="12796">MQVTWGIILNILNLGIVLAYGDADLSQTRVSDFVQILICICAFIWMIFDVGWLDLFARYAFSPYILFSTVYIGIMSNGHENNDVLSTALLGICGGLLCFKFLITIFRHVKRGPV</sequence>
<keyword evidence="1" id="KW-0812">Transmembrane</keyword>
<protein>
    <submittedName>
        <fullName evidence="2">Uncharacterized protein</fullName>
    </submittedName>
</protein>
<feature type="transmembrane region" description="Helical" evidence="1">
    <location>
        <begin position="33"/>
        <end position="52"/>
    </location>
</feature>
<accession>A0AAE0Z3R0</accession>
<reference evidence="2" key="1">
    <citation type="journal article" date="2023" name="G3 (Bethesda)">
        <title>A reference genome for the long-term kleptoplast-retaining sea slug Elysia crispata morphotype clarki.</title>
        <authorList>
            <person name="Eastman K.E."/>
            <person name="Pendleton A.L."/>
            <person name="Shaikh M.A."/>
            <person name="Suttiyut T."/>
            <person name="Ogas R."/>
            <person name="Tomko P."/>
            <person name="Gavelis G."/>
            <person name="Widhalm J.R."/>
            <person name="Wisecaver J.H."/>
        </authorList>
    </citation>
    <scope>NUCLEOTIDE SEQUENCE</scope>
    <source>
        <strain evidence="2">ECLA1</strain>
    </source>
</reference>